<dbReference type="Pfam" id="PF00175">
    <property type="entry name" value="NAD_binding_1"/>
    <property type="match status" value="1"/>
</dbReference>
<dbReference type="Gene3D" id="3.40.50.80">
    <property type="entry name" value="Nucleotide-binding domain of ferredoxin-NADP reductase (FNR) module"/>
    <property type="match status" value="1"/>
</dbReference>
<comment type="caution">
    <text evidence="6">The sequence shown here is derived from an EMBL/GenBank/DDBJ whole genome shotgun (WGS) entry which is preliminary data.</text>
</comment>
<dbReference type="PRINTS" id="PR00371">
    <property type="entry name" value="FPNCR"/>
</dbReference>
<dbReference type="InterPro" id="IPR039261">
    <property type="entry name" value="FNR_nucleotide-bd"/>
</dbReference>
<dbReference type="InterPro" id="IPR001433">
    <property type="entry name" value="OxRdtase_FAD/NAD-bd"/>
</dbReference>
<dbReference type="InterPro" id="IPR008254">
    <property type="entry name" value="Flavodoxin/NO_synth"/>
</dbReference>
<dbReference type="InterPro" id="IPR017927">
    <property type="entry name" value="FAD-bd_FR_type"/>
</dbReference>
<reference evidence="6" key="1">
    <citation type="submission" date="2020-08" db="EMBL/GenBank/DDBJ databases">
        <title>Novel species isolated from subtropical streams in China.</title>
        <authorList>
            <person name="Lu H."/>
        </authorList>
    </citation>
    <scope>NUCLEOTIDE SEQUENCE</scope>
    <source>
        <strain evidence="6">CY7W</strain>
    </source>
</reference>
<dbReference type="GO" id="GO:0003958">
    <property type="term" value="F:NADPH-hemoprotein reductase activity"/>
    <property type="evidence" value="ECO:0007669"/>
    <property type="project" value="UniProtKB-EC"/>
</dbReference>
<dbReference type="Pfam" id="PF00258">
    <property type="entry name" value="Flavodoxin_1"/>
    <property type="match status" value="1"/>
</dbReference>
<dbReference type="EMBL" id="JACOGG010000001">
    <property type="protein sequence ID" value="MBC3933763.1"/>
    <property type="molecule type" value="Genomic_DNA"/>
</dbReference>
<dbReference type="GO" id="GO:0050660">
    <property type="term" value="F:flavin adenine dinucleotide binding"/>
    <property type="evidence" value="ECO:0007669"/>
    <property type="project" value="TreeGrafter"/>
</dbReference>
<sequence length="491" mass="53988">MKFPKQLFSAGRLSLASGVAGALALSQAAPRPLSVALIAGSYLSLCWASWISPWLAERRQQHSSDAAGHEERILIGYASQTGFAFSLAQKTAEHLQQAGLPSQILSLNQLTPALLQQTRRLLLIVSTTGEGDAPDNADQFCRKLLPQQLDLQHLQIGLLALGDRHYSHYCAFGHQLAHWFAHRGATPLCDLIEVDNGDEAALRHWQHYLGQLSGHTELADWSTPDYQHWTLQQRQCLNPDSQGSPVFHLRLTPPAGEDGEAGDTIGWKAGDIAEIGPQPAPGLAISGADAPPLPHREYSISSLPGDGGLELLVRQLQKDDGSLGLGSGWLTAYAEIGQTIQLRIRSNPQFHTPGAERLILIGNGTGLAGLRAHLKQRVATGQRQNWLIFGERQRSKDFFHQSDILDWQAQGWLPELDLCFSRDQAERRYVQHALRERAALLADWMEQGAAILVCGSLQGMAGEVHQTLLDVLGEDQLDQLSDQGRYLRDVY</sequence>
<dbReference type="InterPro" id="IPR017938">
    <property type="entry name" value="Riboflavin_synthase-like_b-brl"/>
</dbReference>
<dbReference type="AlphaFoldDB" id="A0A923I553"/>
<dbReference type="Gene3D" id="3.40.50.360">
    <property type="match status" value="1"/>
</dbReference>
<name>A0A923I553_9BURK</name>
<organism evidence="6 7">
    <name type="scientific">Undibacterium rugosum</name>
    <dbReference type="NCBI Taxonomy" id="2762291"/>
    <lineage>
        <taxon>Bacteria</taxon>
        <taxon>Pseudomonadati</taxon>
        <taxon>Pseudomonadota</taxon>
        <taxon>Betaproteobacteria</taxon>
        <taxon>Burkholderiales</taxon>
        <taxon>Oxalobacteraceae</taxon>
        <taxon>Undibacterium</taxon>
    </lineage>
</organism>
<evidence type="ECO:0000256" key="1">
    <source>
        <dbReference type="ARBA" id="ARBA00022630"/>
    </source>
</evidence>
<dbReference type="PROSITE" id="PS50902">
    <property type="entry name" value="FLAVODOXIN_LIKE"/>
    <property type="match status" value="1"/>
</dbReference>
<dbReference type="GO" id="GO:0010181">
    <property type="term" value="F:FMN binding"/>
    <property type="evidence" value="ECO:0007669"/>
    <property type="project" value="InterPro"/>
</dbReference>
<dbReference type="InterPro" id="IPR001709">
    <property type="entry name" value="Flavoprot_Pyr_Nucl_cyt_Rdtase"/>
</dbReference>
<evidence type="ECO:0000313" key="7">
    <source>
        <dbReference type="Proteomes" id="UP000612361"/>
    </source>
</evidence>
<feature type="domain" description="Flavodoxin-like" evidence="4">
    <location>
        <begin position="73"/>
        <end position="210"/>
    </location>
</feature>
<evidence type="ECO:0000259" key="5">
    <source>
        <dbReference type="PROSITE" id="PS51384"/>
    </source>
</evidence>
<dbReference type="PANTHER" id="PTHR19384">
    <property type="entry name" value="NITRIC OXIDE SYNTHASE-RELATED"/>
    <property type="match status" value="1"/>
</dbReference>
<evidence type="ECO:0000256" key="3">
    <source>
        <dbReference type="ARBA" id="ARBA00023797"/>
    </source>
</evidence>
<accession>A0A923I553</accession>
<feature type="domain" description="FAD-binding FR-type" evidence="5">
    <location>
        <begin position="224"/>
        <end position="353"/>
    </location>
</feature>
<evidence type="ECO:0000256" key="2">
    <source>
        <dbReference type="ARBA" id="ARBA00022643"/>
    </source>
</evidence>
<keyword evidence="7" id="KW-1185">Reference proteome</keyword>
<keyword evidence="1" id="KW-0285">Flavoprotein</keyword>
<dbReference type="SUPFAM" id="SSF52343">
    <property type="entry name" value="Ferredoxin reductase-like, C-terminal NADP-linked domain"/>
    <property type="match status" value="1"/>
</dbReference>
<dbReference type="SUPFAM" id="SSF63380">
    <property type="entry name" value="Riboflavin synthase domain-like"/>
    <property type="match status" value="1"/>
</dbReference>
<evidence type="ECO:0000259" key="4">
    <source>
        <dbReference type="PROSITE" id="PS50902"/>
    </source>
</evidence>
<dbReference type="EC" id="1.6.2.4" evidence="3"/>
<keyword evidence="2" id="KW-0288">FMN</keyword>
<dbReference type="PROSITE" id="PS51384">
    <property type="entry name" value="FAD_FR"/>
    <property type="match status" value="1"/>
</dbReference>
<dbReference type="SUPFAM" id="SSF52218">
    <property type="entry name" value="Flavoproteins"/>
    <property type="match status" value="1"/>
</dbReference>
<protein>
    <recommendedName>
        <fullName evidence="3">NADPH--hemoprotein reductase</fullName>
        <ecNumber evidence="3">1.6.2.4</ecNumber>
    </recommendedName>
</protein>
<evidence type="ECO:0000313" key="6">
    <source>
        <dbReference type="EMBL" id="MBC3933763.1"/>
    </source>
</evidence>
<dbReference type="InterPro" id="IPR029039">
    <property type="entry name" value="Flavoprotein-like_sf"/>
</dbReference>
<dbReference type="Proteomes" id="UP000612361">
    <property type="component" value="Unassembled WGS sequence"/>
</dbReference>
<dbReference type="PANTHER" id="PTHR19384:SF17">
    <property type="entry name" value="NADPH--CYTOCHROME P450 REDUCTASE"/>
    <property type="match status" value="1"/>
</dbReference>
<gene>
    <name evidence="6" type="ORF">H8K47_00190</name>
</gene>
<dbReference type="RefSeq" id="WP_186879420.1">
    <property type="nucleotide sequence ID" value="NZ_JACOGG010000001.1"/>
</dbReference>
<dbReference type="CDD" id="cd06200">
    <property type="entry name" value="SiR_like1"/>
    <property type="match status" value="1"/>
</dbReference>
<dbReference type="GO" id="GO:0005829">
    <property type="term" value="C:cytosol"/>
    <property type="evidence" value="ECO:0007669"/>
    <property type="project" value="TreeGrafter"/>
</dbReference>
<proteinExistence type="predicted"/>